<reference evidence="13" key="1">
    <citation type="submission" date="2020-11" db="EMBL/GenBank/DDBJ databases">
        <authorList>
            <person name="Tran Van P."/>
        </authorList>
    </citation>
    <scope>NUCLEOTIDE SEQUENCE</scope>
</reference>
<keyword evidence="7 10" id="KW-0675">Receptor</keyword>
<feature type="non-terminal residue" evidence="13">
    <location>
        <position position="1"/>
    </location>
</feature>
<feature type="transmembrane region" description="Helical" evidence="10">
    <location>
        <begin position="79"/>
        <end position="99"/>
    </location>
</feature>
<feature type="region of interest" description="Disordered" evidence="11">
    <location>
        <begin position="250"/>
        <end position="281"/>
    </location>
</feature>
<evidence type="ECO:0000256" key="1">
    <source>
        <dbReference type="ARBA" id="ARBA00004651"/>
    </source>
</evidence>
<dbReference type="OrthoDB" id="5987909at2759"/>
<dbReference type="PROSITE" id="PS00237">
    <property type="entry name" value="G_PROTEIN_RECEP_F1_1"/>
    <property type="match status" value="1"/>
</dbReference>
<evidence type="ECO:0000256" key="7">
    <source>
        <dbReference type="ARBA" id="ARBA00023170"/>
    </source>
</evidence>
<feature type="transmembrane region" description="Helical" evidence="10">
    <location>
        <begin position="351"/>
        <end position="373"/>
    </location>
</feature>
<dbReference type="EMBL" id="OC917521">
    <property type="protein sequence ID" value="CAD7647306.1"/>
    <property type="molecule type" value="Genomic_DNA"/>
</dbReference>
<feature type="domain" description="G-protein coupled receptors family 1 profile" evidence="12">
    <location>
        <begin position="57"/>
        <end position="337"/>
    </location>
</feature>
<proteinExistence type="inferred from homology"/>
<evidence type="ECO:0000256" key="6">
    <source>
        <dbReference type="ARBA" id="ARBA00023136"/>
    </source>
</evidence>
<evidence type="ECO:0000256" key="10">
    <source>
        <dbReference type="RuleBase" id="RU046427"/>
    </source>
</evidence>
<dbReference type="GO" id="GO:0005000">
    <property type="term" value="F:vasopressin receptor activity"/>
    <property type="evidence" value="ECO:0007669"/>
    <property type="project" value="InterPro"/>
</dbReference>
<dbReference type="InterPro" id="IPR001817">
    <property type="entry name" value="Vasoprsn_rcpt"/>
</dbReference>
<feature type="transmembrane region" description="Helical" evidence="10">
    <location>
        <begin position="119"/>
        <end position="137"/>
    </location>
</feature>
<comment type="similarity">
    <text evidence="10">Belongs to the G-protein coupled receptor 1 family. Vasopressin/oxytocin receptor subfamily.</text>
</comment>
<feature type="transmembrane region" description="Helical" evidence="10">
    <location>
        <begin position="158"/>
        <end position="180"/>
    </location>
</feature>
<keyword evidence="5 10" id="KW-0297">G-protein coupled receptor</keyword>
<feature type="compositionally biased region" description="Polar residues" evidence="11">
    <location>
        <begin position="259"/>
        <end position="273"/>
    </location>
</feature>
<evidence type="ECO:0000256" key="3">
    <source>
        <dbReference type="ARBA" id="ARBA00022692"/>
    </source>
</evidence>
<dbReference type="EMBL" id="CAJPVJ010002696">
    <property type="protein sequence ID" value="CAG2166664.1"/>
    <property type="molecule type" value="Genomic_DNA"/>
</dbReference>
<dbReference type="CDD" id="cd15196">
    <property type="entry name" value="7tmA_Vasopressin_Oxytocin"/>
    <property type="match status" value="1"/>
</dbReference>
<evidence type="ECO:0000313" key="14">
    <source>
        <dbReference type="Proteomes" id="UP000728032"/>
    </source>
</evidence>
<name>A0A7R9LSZ2_9ACAR</name>
<keyword evidence="14" id="KW-1185">Reference proteome</keyword>
<evidence type="ECO:0000256" key="5">
    <source>
        <dbReference type="ARBA" id="ARBA00023040"/>
    </source>
</evidence>
<protein>
    <recommendedName>
        <fullName evidence="12">G-protein coupled receptors family 1 profile domain-containing protein</fullName>
    </recommendedName>
</protein>
<dbReference type="InterPro" id="IPR000276">
    <property type="entry name" value="GPCR_Rhodpsn"/>
</dbReference>
<dbReference type="PRINTS" id="PR00237">
    <property type="entry name" value="GPCRRHODOPSN"/>
</dbReference>
<evidence type="ECO:0000256" key="11">
    <source>
        <dbReference type="SAM" id="MobiDB-lite"/>
    </source>
</evidence>
<dbReference type="AlphaFoldDB" id="A0A7R9LSZ2"/>
<dbReference type="InterPro" id="IPR017452">
    <property type="entry name" value="GPCR_Rhodpsn_7TM"/>
</dbReference>
<keyword evidence="2" id="KW-1003">Cell membrane</keyword>
<dbReference type="Pfam" id="PF00001">
    <property type="entry name" value="7tm_1"/>
    <property type="match status" value="1"/>
</dbReference>
<dbReference type="PROSITE" id="PS50262">
    <property type="entry name" value="G_PROTEIN_RECEP_F1_2"/>
    <property type="match status" value="1"/>
</dbReference>
<evidence type="ECO:0000256" key="2">
    <source>
        <dbReference type="ARBA" id="ARBA00022475"/>
    </source>
</evidence>
<evidence type="ECO:0000256" key="8">
    <source>
        <dbReference type="ARBA" id="ARBA00023180"/>
    </source>
</evidence>
<keyword evidence="6 10" id="KW-0472">Membrane</keyword>
<evidence type="ECO:0000259" key="12">
    <source>
        <dbReference type="PROSITE" id="PS50262"/>
    </source>
</evidence>
<feature type="transmembrane region" description="Helical" evidence="10">
    <location>
        <begin position="44"/>
        <end position="67"/>
    </location>
</feature>
<dbReference type="GO" id="GO:0032870">
    <property type="term" value="P:cellular response to hormone stimulus"/>
    <property type="evidence" value="ECO:0007669"/>
    <property type="project" value="TreeGrafter"/>
</dbReference>
<evidence type="ECO:0000256" key="9">
    <source>
        <dbReference type="ARBA" id="ARBA00023224"/>
    </source>
</evidence>
<keyword evidence="8 10" id="KW-0325">Glycoprotein</keyword>
<organism evidence="13">
    <name type="scientific">Oppiella nova</name>
    <dbReference type="NCBI Taxonomy" id="334625"/>
    <lineage>
        <taxon>Eukaryota</taxon>
        <taxon>Metazoa</taxon>
        <taxon>Ecdysozoa</taxon>
        <taxon>Arthropoda</taxon>
        <taxon>Chelicerata</taxon>
        <taxon>Arachnida</taxon>
        <taxon>Acari</taxon>
        <taxon>Acariformes</taxon>
        <taxon>Sarcoptiformes</taxon>
        <taxon>Oribatida</taxon>
        <taxon>Brachypylina</taxon>
        <taxon>Oppioidea</taxon>
        <taxon>Oppiidae</taxon>
        <taxon>Oppiella</taxon>
    </lineage>
</organism>
<evidence type="ECO:0000256" key="4">
    <source>
        <dbReference type="ARBA" id="ARBA00022989"/>
    </source>
</evidence>
<comment type="subcellular location">
    <subcellularLocation>
        <location evidence="1 10">Cell membrane</location>
        <topology evidence="1 10">Multi-pass membrane protein</topology>
    </subcellularLocation>
</comment>
<feature type="transmembrane region" description="Helical" evidence="10">
    <location>
        <begin position="206"/>
        <end position="229"/>
    </location>
</feature>
<sequence length="375" mass="42518">MSAMDVMSSSPVPSQLLTTIGTANTTAMSGNSTIRDENLALVEVATLGTLFVLIVFGNCCVLLALALRPLKMTRMYYYLLHLCISDLITGFFTVLPQLAWDITYRFNGGNVLCKAVKCMQILGPYLSSYVLVVTAIDRYQAICFPLSNCSWTPRRSKLMIACAWLISIICSLPQAFIFSYQEIPYMVGVYDCWGTFPQPFGERIYVTWYAVSVFFIPLIVLIFTHFYICREIWVNVSLKRKTDKNREKQFNDYNHSKQGDSNSHNNYNKSAETSQDHDQANRPKHCVITFKESIHSSSPRVNTVNRLSRAKIKTVKITVVVILCYIICSSPFIFVQLWAYWVPSAQNSAFWTARAIGPAYSPIPITTLMNLILNK</sequence>
<dbReference type="GO" id="GO:0005886">
    <property type="term" value="C:plasma membrane"/>
    <property type="evidence" value="ECO:0007669"/>
    <property type="project" value="UniProtKB-SubCell"/>
</dbReference>
<keyword evidence="3 10" id="KW-0812">Transmembrane</keyword>
<feature type="transmembrane region" description="Helical" evidence="10">
    <location>
        <begin position="317"/>
        <end position="339"/>
    </location>
</feature>
<gene>
    <name evidence="13" type="ORF">ONB1V03_LOCUS6179</name>
</gene>
<dbReference type="GO" id="GO:0042277">
    <property type="term" value="F:peptide binding"/>
    <property type="evidence" value="ECO:0007669"/>
    <property type="project" value="TreeGrafter"/>
</dbReference>
<dbReference type="SUPFAM" id="SSF81321">
    <property type="entry name" value="Family A G protein-coupled receptor-like"/>
    <property type="match status" value="1"/>
</dbReference>
<dbReference type="PANTHER" id="PTHR24241">
    <property type="entry name" value="NEUROPEPTIDE RECEPTOR-RELATED G-PROTEIN COUPLED RECEPTOR"/>
    <property type="match status" value="1"/>
</dbReference>
<dbReference type="Proteomes" id="UP000728032">
    <property type="component" value="Unassembled WGS sequence"/>
</dbReference>
<keyword evidence="4 10" id="KW-1133">Transmembrane helix</keyword>
<dbReference type="PANTHER" id="PTHR24241:SF161">
    <property type="entry name" value="G-PROTEIN COUPLED RECEPTORS FAMILY 1 PROFILE DOMAIN-CONTAINING PROTEIN"/>
    <property type="match status" value="1"/>
</dbReference>
<dbReference type="Gene3D" id="1.20.1070.10">
    <property type="entry name" value="Rhodopsin 7-helix transmembrane proteins"/>
    <property type="match status" value="1"/>
</dbReference>
<evidence type="ECO:0000313" key="13">
    <source>
        <dbReference type="EMBL" id="CAD7647306.1"/>
    </source>
</evidence>
<accession>A0A7R9LSZ2</accession>
<dbReference type="PRINTS" id="PR00896">
    <property type="entry name" value="VASOPRESSINR"/>
</dbReference>
<keyword evidence="9 10" id="KW-0807">Transducer</keyword>